<reference evidence="1 2" key="1">
    <citation type="journal article" date="2016" name="Nat. Commun.">
        <title>Extremotolerant tardigrade genome and improved radiotolerance of human cultured cells by tardigrade-unique protein.</title>
        <authorList>
            <person name="Hashimoto T."/>
            <person name="Horikawa D.D."/>
            <person name="Saito Y."/>
            <person name="Kuwahara H."/>
            <person name="Kozuka-Hata H."/>
            <person name="Shin-I T."/>
            <person name="Minakuchi Y."/>
            <person name="Ohishi K."/>
            <person name="Motoyama A."/>
            <person name="Aizu T."/>
            <person name="Enomoto A."/>
            <person name="Kondo K."/>
            <person name="Tanaka S."/>
            <person name="Hara Y."/>
            <person name="Koshikawa S."/>
            <person name="Sagara H."/>
            <person name="Miura T."/>
            <person name="Yokobori S."/>
            <person name="Miyagawa K."/>
            <person name="Suzuki Y."/>
            <person name="Kubo T."/>
            <person name="Oyama M."/>
            <person name="Kohara Y."/>
            <person name="Fujiyama A."/>
            <person name="Arakawa K."/>
            <person name="Katayama T."/>
            <person name="Toyoda A."/>
            <person name="Kunieda T."/>
        </authorList>
    </citation>
    <scope>NUCLEOTIDE SEQUENCE [LARGE SCALE GENOMIC DNA]</scope>
    <source>
        <strain evidence="1 2">YOKOZUNA-1</strain>
    </source>
</reference>
<evidence type="ECO:0000313" key="1">
    <source>
        <dbReference type="EMBL" id="GAU91573.1"/>
    </source>
</evidence>
<protein>
    <submittedName>
        <fullName evidence="1">Uncharacterized protein</fullName>
    </submittedName>
</protein>
<organism evidence="1 2">
    <name type="scientific">Ramazzottius varieornatus</name>
    <name type="common">Water bear</name>
    <name type="synonym">Tardigrade</name>
    <dbReference type="NCBI Taxonomy" id="947166"/>
    <lineage>
        <taxon>Eukaryota</taxon>
        <taxon>Metazoa</taxon>
        <taxon>Ecdysozoa</taxon>
        <taxon>Tardigrada</taxon>
        <taxon>Eutardigrada</taxon>
        <taxon>Parachela</taxon>
        <taxon>Hypsibioidea</taxon>
        <taxon>Ramazzottiidae</taxon>
        <taxon>Ramazzottius</taxon>
    </lineage>
</organism>
<evidence type="ECO:0000313" key="2">
    <source>
        <dbReference type="Proteomes" id="UP000186922"/>
    </source>
</evidence>
<gene>
    <name evidence="1" type="primary">RvY_03801-1</name>
    <name evidence="1" type="synonym">RvY_03801.1</name>
    <name evidence="1" type="ORF">RvY_03801</name>
</gene>
<accession>A0A1D1UYP2</accession>
<dbReference type="EMBL" id="BDGG01000002">
    <property type="protein sequence ID" value="GAU91573.1"/>
    <property type="molecule type" value="Genomic_DNA"/>
</dbReference>
<proteinExistence type="predicted"/>
<dbReference type="AlphaFoldDB" id="A0A1D1UYP2"/>
<sequence>MAEVVQTKNPSGSLFVKGQQREWLASAIETGTYSTCDQRCSRRPKNERTLVNPHLIITVDEAVAIRVRLDSMLANRPIVGWGA</sequence>
<keyword evidence="2" id="KW-1185">Reference proteome</keyword>
<dbReference type="Proteomes" id="UP000186922">
    <property type="component" value="Unassembled WGS sequence"/>
</dbReference>
<comment type="caution">
    <text evidence="1">The sequence shown here is derived from an EMBL/GenBank/DDBJ whole genome shotgun (WGS) entry which is preliminary data.</text>
</comment>
<name>A0A1D1UYP2_RAMVA</name>